<evidence type="ECO:0000313" key="1">
    <source>
        <dbReference type="EMBL" id="KAJ0196970.1"/>
    </source>
</evidence>
<sequence>MGKFVFPYGSVQCIIQRRTKLPITMLIDIFREDMQQWWCQRHNVGYERKNDVTEYAKKFINKRINKSFAFWLYQIDQSRYKVTDQMKNDIVNLESRYYICGKCQLLVHVCHRTFRMKSYRSAYLEVVFPVPVLAEYEQPDEVMVVLPPFMDKR</sequence>
<dbReference type="Proteomes" id="UP000235145">
    <property type="component" value="Unassembled WGS sequence"/>
</dbReference>
<keyword evidence="2" id="KW-1185">Reference proteome</keyword>
<name>A0A9R1UZN0_LACSA</name>
<gene>
    <name evidence="1" type="ORF">LSAT_V11C700369760</name>
</gene>
<evidence type="ECO:0000313" key="2">
    <source>
        <dbReference type="Proteomes" id="UP000235145"/>
    </source>
</evidence>
<comment type="caution">
    <text evidence="1">The sequence shown here is derived from an EMBL/GenBank/DDBJ whole genome shotgun (WGS) entry which is preliminary data.</text>
</comment>
<organism evidence="1 2">
    <name type="scientific">Lactuca sativa</name>
    <name type="common">Garden lettuce</name>
    <dbReference type="NCBI Taxonomy" id="4236"/>
    <lineage>
        <taxon>Eukaryota</taxon>
        <taxon>Viridiplantae</taxon>
        <taxon>Streptophyta</taxon>
        <taxon>Embryophyta</taxon>
        <taxon>Tracheophyta</taxon>
        <taxon>Spermatophyta</taxon>
        <taxon>Magnoliopsida</taxon>
        <taxon>eudicotyledons</taxon>
        <taxon>Gunneridae</taxon>
        <taxon>Pentapetalae</taxon>
        <taxon>asterids</taxon>
        <taxon>campanulids</taxon>
        <taxon>Asterales</taxon>
        <taxon>Asteraceae</taxon>
        <taxon>Cichorioideae</taxon>
        <taxon>Cichorieae</taxon>
        <taxon>Lactucinae</taxon>
        <taxon>Lactuca</taxon>
    </lineage>
</organism>
<accession>A0A9R1UZN0</accession>
<dbReference type="EMBL" id="NBSK02000007">
    <property type="protein sequence ID" value="KAJ0196970.1"/>
    <property type="molecule type" value="Genomic_DNA"/>
</dbReference>
<dbReference type="AlphaFoldDB" id="A0A9R1UZN0"/>
<protein>
    <submittedName>
        <fullName evidence="1">Uncharacterized protein</fullName>
    </submittedName>
</protein>
<proteinExistence type="predicted"/>
<reference evidence="1 2" key="1">
    <citation type="journal article" date="2017" name="Nat. Commun.">
        <title>Genome assembly with in vitro proximity ligation data and whole-genome triplication in lettuce.</title>
        <authorList>
            <person name="Reyes-Chin-Wo S."/>
            <person name="Wang Z."/>
            <person name="Yang X."/>
            <person name="Kozik A."/>
            <person name="Arikit S."/>
            <person name="Song C."/>
            <person name="Xia L."/>
            <person name="Froenicke L."/>
            <person name="Lavelle D.O."/>
            <person name="Truco M.J."/>
            <person name="Xia R."/>
            <person name="Zhu S."/>
            <person name="Xu C."/>
            <person name="Xu H."/>
            <person name="Xu X."/>
            <person name="Cox K."/>
            <person name="Korf I."/>
            <person name="Meyers B.C."/>
            <person name="Michelmore R.W."/>
        </authorList>
    </citation>
    <scope>NUCLEOTIDE SEQUENCE [LARGE SCALE GENOMIC DNA]</scope>
    <source>
        <strain evidence="2">cv. Salinas</strain>
        <tissue evidence="1">Seedlings</tissue>
    </source>
</reference>